<feature type="transmembrane region" description="Helical" evidence="7">
    <location>
        <begin position="415"/>
        <end position="439"/>
    </location>
</feature>
<keyword evidence="5 7" id="KW-1133">Transmembrane helix</keyword>
<name>A0A7R9E3V6_9NEOP</name>
<dbReference type="InterPro" id="IPR011701">
    <property type="entry name" value="MFS"/>
</dbReference>
<feature type="transmembrane region" description="Helical" evidence="7">
    <location>
        <begin position="165"/>
        <end position="187"/>
    </location>
</feature>
<feature type="transmembrane region" description="Helical" evidence="7">
    <location>
        <begin position="451"/>
        <end position="472"/>
    </location>
</feature>
<evidence type="ECO:0000256" key="1">
    <source>
        <dbReference type="ARBA" id="ARBA00004141"/>
    </source>
</evidence>
<feature type="transmembrane region" description="Helical" evidence="7">
    <location>
        <begin position="352"/>
        <end position="376"/>
    </location>
</feature>
<dbReference type="GO" id="GO:0016020">
    <property type="term" value="C:membrane"/>
    <property type="evidence" value="ECO:0007669"/>
    <property type="project" value="UniProtKB-SubCell"/>
</dbReference>
<keyword evidence="3 7" id="KW-0812">Transmembrane</keyword>
<dbReference type="PANTHER" id="PTHR11662">
    <property type="entry name" value="SOLUTE CARRIER FAMILY 17"/>
    <property type="match status" value="1"/>
</dbReference>
<organism evidence="9">
    <name type="scientific">Timema monikensis</name>
    <dbReference type="NCBI Taxonomy" id="170555"/>
    <lineage>
        <taxon>Eukaryota</taxon>
        <taxon>Metazoa</taxon>
        <taxon>Ecdysozoa</taxon>
        <taxon>Arthropoda</taxon>
        <taxon>Hexapoda</taxon>
        <taxon>Insecta</taxon>
        <taxon>Pterygota</taxon>
        <taxon>Neoptera</taxon>
        <taxon>Polyneoptera</taxon>
        <taxon>Phasmatodea</taxon>
        <taxon>Timematodea</taxon>
        <taxon>Timematoidea</taxon>
        <taxon>Timematidae</taxon>
        <taxon>Timema</taxon>
    </lineage>
</organism>
<dbReference type="Gene3D" id="1.20.1250.20">
    <property type="entry name" value="MFS general substrate transporter like domains"/>
    <property type="match status" value="1"/>
</dbReference>
<proteinExistence type="predicted"/>
<feature type="transmembrane region" description="Helical" evidence="7">
    <location>
        <begin position="317"/>
        <end position="340"/>
    </location>
</feature>
<evidence type="ECO:0000256" key="7">
    <source>
        <dbReference type="SAM" id="Phobius"/>
    </source>
</evidence>
<evidence type="ECO:0000256" key="3">
    <source>
        <dbReference type="ARBA" id="ARBA00022692"/>
    </source>
</evidence>
<dbReference type="InterPro" id="IPR036259">
    <property type="entry name" value="MFS_trans_sf"/>
</dbReference>
<evidence type="ECO:0000256" key="4">
    <source>
        <dbReference type="ARBA" id="ARBA00022847"/>
    </source>
</evidence>
<evidence type="ECO:0000259" key="8">
    <source>
        <dbReference type="PROSITE" id="PS50850"/>
    </source>
</evidence>
<dbReference type="FunFam" id="1.20.1250.20:FF:000423">
    <property type="entry name" value="Putative inorganic phosphate cotransporter-like Protein"/>
    <property type="match status" value="1"/>
</dbReference>
<gene>
    <name evidence="9" type="ORF">TMSB3V08_LOCUS3666</name>
</gene>
<feature type="domain" description="Major facilitator superfamily (MFS) profile" evidence="8">
    <location>
        <begin position="81"/>
        <end position="478"/>
    </location>
</feature>
<evidence type="ECO:0000256" key="6">
    <source>
        <dbReference type="ARBA" id="ARBA00023136"/>
    </source>
</evidence>
<keyword evidence="6 7" id="KW-0472">Membrane</keyword>
<feature type="transmembrane region" description="Helical" evidence="7">
    <location>
        <begin position="388"/>
        <end position="409"/>
    </location>
</feature>
<dbReference type="InterPro" id="IPR050382">
    <property type="entry name" value="MFS_Na/Anion_cotransporter"/>
</dbReference>
<dbReference type="AlphaFoldDB" id="A0A7R9E3V6"/>
<feature type="transmembrane region" description="Helical" evidence="7">
    <location>
        <begin position="258"/>
        <end position="278"/>
    </location>
</feature>
<feature type="transmembrane region" description="Helical" evidence="7">
    <location>
        <begin position="58"/>
        <end position="78"/>
    </location>
</feature>
<dbReference type="GO" id="GO:0006820">
    <property type="term" value="P:monoatomic anion transport"/>
    <property type="evidence" value="ECO:0007669"/>
    <property type="project" value="TreeGrafter"/>
</dbReference>
<accession>A0A7R9E3V6</accession>
<sequence>MVHRNSYSLPRINTLGEVKLSPIYLTDDFFKKSDPSTKVCESTDEQVNDTTDFVKVRFVFLILGMLGIAILFIVRVNLSVAIVAMVNNTALNELEILTIETESGSDYVDLDVCQRVENISGLAVEDGEFTWSEETQGFILSGYFYGYAVGQLPGGILAERYGGKLMFGLGTFISALLTVVSPFAVWVSDELFFALRLLEGLAGSVTFPAIQYMISNWAPPDERSKFSMIFSGGYLGIVTCMPLSGLLCSWGVAGGWPMVFYVFGAVGCAWYLPWLYFVHETPADHPRISKEERIYIEHCIGPGNGDSSKLPIPWKKLLLCPGLWACAIMHLGVGWVFYILVTCLPTYMMNNAALSTLPYVAAGIFGLICSPALDFFTTRGYVSRMNGFRILLAIASFGPAITLIIIPLVGCRNTLIIFLLTLNGLCLGAQYTGIFTNLLDLAPNFSGTMLGISNTFCNGAGILAPVAVGFLTNNNVSS</sequence>
<reference evidence="9" key="1">
    <citation type="submission" date="2020-11" db="EMBL/GenBank/DDBJ databases">
        <authorList>
            <person name="Tran Van P."/>
        </authorList>
    </citation>
    <scope>NUCLEOTIDE SEQUENCE</scope>
</reference>
<dbReference type="SUPFAM" id="SSF103473">
    <property type="entry name" value="MFS general substrate transporter"/>
    <property type="match status" value="1"/>
</dbReference>
<evidence type="ECO:0000256" key="2">
    <source>
        <dbReference type="ARBA" id="ARBA00022448"/>
    </source>
</evidence>
<dbReference type="InterPro" id="IPR020846">
    <property type="entry name" value="MFS_dom"/>
</dbReference>
<dbReference type="PROSITE" id="PS50850">
    <property type="entry name" value="MFS"/>
    <property type="match status" value="1"/>
</dbReference>
<protein>
    <recommendedName>
        <fullName evidence="8">Major facilitator superfamily (MFS) profile domain-containing protein</fullName>
    </recommendedName>
</protein>
<evidence type="ECO:0000256" key="5">
    <source>
        <dbReference type="ARBA" id="ARBA00022989"/>
    </source>
</evidence>
<dbReference type="GO" id="GO:0015293">
    <property type="term" value="F:symporter activity"/>
    <property type="evidence" value="ECO:0007669"/>
    <property type="project" value="UniProtKB-KW"/>
</dbReference>
<dbReference type="PANTHER" id="PTHR11662:SF399">
    <property type="entry name" value="FI19708P1-RELATED"/>
    <property type="match status" value="1"/>
</dbReference>
<comment type="subcellular location">
    <subcellularLocation>
        <location evidence="1">Membrane</location>
        <topology evidence="1">Multi-pass membrane protein</topology>
    </subcellularLocation>
</comment>
<dbReference type="Pfam" id="PF07690">
    <property type="entry name" value="MFS_1"/>
    <property type="match status" value="1"/>
</dbReference>
<feature type="transmembrane region" description="Helical" evidence="7">
    <location>
        <begin position="226"/>
        <end position="252"/>
    </location>
</feature>
<dbReference type="FunFam" id="1.20.1250.20:FF:000003">
    <property type="entry name" value="Solute carrier family 17 member 3"/>
    <property type="match status" value="1"/>
</dbReference>
<keyword evidence="2" id="KW-0813">Transport</keyword>
<keyword evidence="4" id="KW-0769">Symport</keyword>
<dbReference type="EMBL" id="OB793276">
    <property type="protein sequence ID" value="CAD7426795.1"/>
    <property type="molecule type" value="Genomic_DNA"/>
</dbReference>
<evidence type="ECO:0000313" key="9">
    <source>
        <dbReference type="EMBL" id="CAD7426795.1"/>
    </source>
</evidence>